<evidence type="ECO:0000313" key="2">
    <source>
        <dbReference type="Proteomes" id="UP001163105"/>
    </source>
</evidence>
<sequence length="65" mass="7218">MSFGMASSTYIAVDPEMVPVGLTRAWSFETDVLTVELQVSSTNTVPGSDIIDPYRGRWSCRETRC</sequence>
<dbReference type="AlphaFoldDB" id="A0AB34FQ28"/>
<proteinExistence type="predicted"/>
<accession>A0AB34FQ28</accession>
<comment type="caution">
    <text evidence="1">The sequence shown here is derived from an EMBL/GenBank/DDBJ whole genome shotgun (WGS) entry which is preliminary data.</text>
</comment>
<dbReference type="EMBL" id="JAQHRD010000005">
    <property type="protein sequence ID" value="KAJ6441035.1"/>
    <property type="molecule type" value="Genomic_DNA"/>
</dbReference>
<name>A0AB34FQ28_9HYPO</name>
<reference evidence="1" key="1">
    <citation type="submission" date="2023-01" db="EMBL/GenBank/DDBJ databases">
        <title>The growth and conidiation of Purpureocillium lavendulum are regulated by nitrogen source and histone H3K14 acetylation.</title>
        <authorList>
            <person name="Tang P."/>
            <person name="Han J."/>
            <person name="Zhang C."/>
            <person name="Tang P."/>
            <person name="Qi F."/>
            <person name="Zhang K."/>
            <person name="Liang L."/>
        </authorList>
    </citation>
    <scope>NUCLEOTIDE SEQUENCE</scope>
    <source>
        <strain evidence="1">YMF1.00683</strain>
    </source>
</reference>
<protein>
    <submittedName>
        <fullName evidence="1">Uncharacterized protein</fullName>
    </submittedName>
</protein>
<dbReference type="Proteomes" id="UP001163105">
    <property type="component" value="Unassembled WGS sequence"/>
</dbReference>
<organism evidence="1 2">
    <name type="scientific">Purpureocillium lavendulum</name>
    <dbReference type="NCBI Taxonomy" id="1247861"/>
    <lineage>
        <taxon>Eukaryota</taxon>
        <taxon>Fungi</taxon>
        <taxon>Dikarya</taxon>
        <taxon>Ascomycota</taxon>
        <taxon>Pezizomycotina</taxon>
        <taxon>Sordariomycetes</taxon>
        <taxon>Hypocreomycetidae</taxon>
        <taxon>Hypocreales</taxon>
        <taxon>Ophiocordycipitaceae</taxon>
        <taxon>Purpureocillium</taxon>
    </lineage>
</organism>
<gene>
    <name evidence="1" type="ORF">O9K51_06829</name>
</gene>
<keyword evidence="2" id="KW-1185">Reference proteome</keyword>
<evidence type="ECO:0000313" key="1">
    <source>
        <dbReference type="EMBL" id="KAJ6441035.1"/>
    </source>
</evidence>